<protein>
    <recommendedName>
        <fullName evidence="3">NTF2-like N-terminal transpeptidase domain-containing protein</fullName>
    </recommendedName>
</protein>
<evidence type="ECO:0000313" key="2">
    <source>
        <dbReference type="Proteomes" id="UP001057291"/>
    </source>
</evidence>
<dbReference type="AlphaFoldDB" id="A0AAV4LIM7"/>
<evidence type="ECO:0000313" key="1">
    <source>
        <dbReference type="EMBL" id="GIM47684.1"/>
    </source>
</evidence>
<evidence type="ECO:0008006" key="3">
    <source>
        <dbReference type="Google" id="ProtNLM"/>
    </source>
</evidence>
<comment type="caution">
    <text evidence="1">The sequence shown here is derived from an EMBL/GenBank/DDBJ whole genome shotgun (WGS) entry which is preliminary data.</text>
</comment>
<keyword evidence="2" id="KW-1185">Reference proteome</keyword>
<name>A0AAV4LIM7_9BACL</name>
<dbReference type="EMBL" id="BOQE01000001">
    <property type="protein sequence ID" value="GIM47684.1"/>
    <property type="molecule type" value="Genomic_DNA"/>
</dbReference>
<dbReference type="RefSeq" id="WP_282200638.1">
    <property type="nucleotide sequence ID" value="NZ_BOQE01000001.1"/>
</dbReference>
<dbReference type="Proteomes" id="UP001057291">
    <property type="component" value="Unassembled WGS sequence"/>
</dbReference>
<proteinExistence type="predicted"/>
<sequence>MSKKAGFLILILGVIGGVAGQWGVSKAYQTFGASEPKKVVETYIQEQSQGHFSQAIKQLSGEAHSKVGQITNLTPDPVVQSKLEVISSGKDFCQIEATINTQKDTLIEDFYLTKGADGWKIFSIQLPDAQWSSIKSVPITDEQKQVITQYTSSLADGDGKKAVEFLAGPARIRASVSNTIPNIPKQKIIVESMEGVGKTANCGILVKVTEMIQGTASPKKETLLYTLVPVSSSWKIYDLRLIQ</sequence>
<organism evidence="1 2">
    <name type="scientific">Collibacillus ludicampi</name>
    <dbReference type="NCBI Taxonomy" id="2771369"/>
    <lineage>
        <taxon>Bacteria</taxon>
        <taxon>Bacillati</taxon>
        <taxon>Bacillota</taxon>
        <taxon>Bacilli</taxon>
        <taxon>Bacillales</taxon>
        <taxon>Alicyclobacillaceae</taxon>
        <taxon>Collibacillus</taxon>
    </lineage>
</organism>
<accession>A0AAV4LIM7</accession>
<reference evidence="1" key="1">
    <citation type="journal article" date="2023" name="Int. J. Syst. Evol. Microbiol.">
        <title>Collibacillus ludicampi gen. nov., sp. nov., a new soil bacterium of the family Alicyclobacillaceae.</title>
        <authorList>
            <person name="Jojima T."/>
            <person name="Ioku Y."/>
            <person name="Fukuta Y."/>
            <person name="Shirasaka N."/>
            <person name="Matsumura Y."/>
            <person name="Mori M."/>
        </authorList>
    </citation>
    <scope>NUCLEOTIDE SEQUENCE</scope>
    <source>
        <strain evidence="1">TP075</strain>
    </source>
</reference>
<gene>
    <name evidence="1" type="ORF">DNHGIG_32330</name>
</gene>